<gene>
    <name evidence="1" type="ORF">HDG40_005110</name>
</gene>
<evidence type="ECO:0000313" key="2">
    <source>
        <dbReference type="Proteomes" id="UP000592780"/>
    </source>
</evidence>
<dbReference type="AlphaFoldDB" id="A0A7W8QAU1"/>
<reference evidence="1 2" key="1">
    <citation type="submission" date="2020-08" db="EMBL/GenBank/DDBJ databases">
        <title>Genomic Encyclopedia of Type Strains, Phase IV (KMG-V): Genome sequencing to study the core and pangenomes of soil and plant-associated prokaryotes.</title>
        <authorList>
            <person name="Whitman W."/>
        </authorList>
    </citation>
    <scope>NUCLEOTIDE SEQUENCE [LARGE SCALE GENOMIC DNA]</scope>
    <source>
        <strain evidence="1 2">JPY158</strain>
    </source>
</reference>
<dbReference type="RefSeq" id="WP_063710108.1">
    <property type="nucleotide sequence ID" value="NZ_JBNDLN010000004.1"/>
</dbReference>
<dbReference type="PIRSF" id="PIRSF029669">
    <property type="entry name" value="UCP029669"/>
    <property type="match status" value="1"/>
</dbReference>
<dbReference type="CDD" id="cd16390">
    <property type="entry name" value="ParB_N_Srx_like"/>
    <property type="match status" value="1"/>
</dbReference>
<dbReference type="EMBL" id="JACHDD010000008">
    <property type="protein sequence ID" value="MBB5426931.1"/>
    <property type="molecule type" value="Genomic_DNA"/>
</dbReference>
<keyword evidence="2" id="KW-1185">Reference proteome</keyword>
<dbReference type="Gene3D" id="3.90.1530.10">
    <property type="entry name" value="Conserved hypothetical protein from pyrococcus furiosus pfu- 392566-001, ParB domain"/>
    <property type="match status" value="1"/>
</dbReference>
<evidence type="ECO:0000313" key="1">
    <source>
        <dbReference type="EMBL" id="MBB5426931.1"/>
    </source>
</evidence>
<organism evidence="1 2">
    <name type="scientific">Paraburkholderia atlantica</name>
    <dbReference type="NCBI Taxonomy" id="2654982"/>
    <lineage>
        <taxon>Bacteria</taxon>
        <taxon>Pseudomonadati</taxon>
        <taxon>Pseudomonadota</taxon>
        <taxon>Betaproteobacteria</taxon>
        <taxon>Burkholderiales</taxon>
        <taxon>Burkholderiaceae</taxon>
        <taxon>Paraburkholderia</taxon>
    </lineage>
</organism>
<dbReference type="Gene3D" id="1.10.8.10">
    <property type="entry name" value="DNA helicase RuvA subunit, C-terminal domain"/>
    <property type="match status" value="1"/>
</dbReference>
<dbReference type="Pfam" id="PF08857">
    <property type="entry name" value="ParBc_2"/>
    <property type="match status" value="1"/>
</dbReference>
<comment type="caution">
    <text evidence="1">The sequence shown here is derived from an EMBL/GenBank/DDBJ whole genome shotgun (WGS) entry which is preliminary data.</text>
</comment>
<dbReference type="Proteomes" id="UP000592780">
    <property type="component" value="Unassembled WGS sequence"/>
</dbReference>
<dbReference type="SUPFAM" id="SSF110849">
    <property type="entry name" value="ParB/Sulfiredoxin"/>
    <property type="match status" value="1"/>
</dbReference>
<dbReference type="InterPro" id="IPR014956">
    <property type="entry name" value="ParBc_2"/>
</dbReference>
<proteinExistence type="predicted"/>
<protein>
    <recommendedName>
        <fullName evidence="3">Chromosome partitioning protein ParB</fullName>
    </recommendedName>
</protein>
<evidence type="ECO:0008006" key="3">
    <source>
        <dbReference type="Google" id="ProtNLM"/>
    </source>
</evidence>
<accession>A0A7W8QAU1</accession>
<name>A0A7W8QAU1_PARAM</name>
<dbReference type="InterPro" id="IPR016932">
    <property type="entry name" value="UCP029669"/>
</dbReference>
<sequence length="196" mass="22291">MMYLHVNELRPTQMTIGARYVSAKALLTDRHSNDTNAFMERHAVRVALGPGHSFFVVDHHHWACAWRAMGIDSVPVRVVADFAACDSDAFWERMRQRHWLHPFDDRGVRRAIGEMPMSLSAMMDDPYQSLAAFARRAGAYRKPKRAYESFLWASFFRAHVPIHDTSEAAFALALTQAVRFARAREAASLPGFVGNR</sequence>
<dbReference type="InterPro" id="IPR036086">
    <property type="entry name" value="ParB/Sulfiredoxin_sf"/>
</dbReference>